<dbReference type="AlphaFoldDB" id="A0A0C2UC48"/>
<proteinExistence type="predicted"/>
<evidence type="ECO:0000256" key="8">
    <source>
        <dbReference type="ARBA" id="ARBA00022692"/>
    </source>
</evidence>
<keyword evidence="9" id="KW-0547">Nucleotide-binding</keyword>
<feature type="transmembrane region" description="Helical" evidence="15">
    <location>
        <begin position="6"/>
        <end position="29"/>
    </location>
</feature>
<dbReference type="EC" id="2.7.13.3" evidence="3"/>
<dbReference type="InterPro" id="IPR050980">
    <property type="entry name" value="2C_sensor_his_kinase"/>
</dbReference>
<evidence type="ECO:0000256" key="11">
    <source>
        <dbReference type="ARBA" id="ARBA00022840"/>
    </source>
</evidence>
<dbReference type="SUPFAM" id="SSF55874">
    <property type="entry name" value="ATPase domain of HSP90 chaperone/DNA topoisomerase II/histidine kinase"/>
    <property type="match status" value="1"/>
</dbReference>
<protein>
    <recommendedName>
        <fullName evidence="3">histidine kinase</fullName>
        <ecNumber evidence="3">2.7.13.3</ecNumber>
    </recommendedName>
</protein>
<evidence type="ECO:0000313" key="19">
    <source>
        <dbReference type="Proteomes" id="UP000031971"/>
    </source>
</evidence>
<evidence type="ECO:0000256" key="15">
    <source>
        <dbReference type="SAM" id="Phobius"/>
    </source>
</evidence>
<evidence type="ECO:0000256" key="3">
    <source>
        <dbReference type="ARBA" id="ARBA00012438"/>
    </source>
</evidence>
<evidence type="ECO:0000256" key="1">
    <source>
        <dbReference type="ARBA" id="ARBA00000085"/>
    </source>
</evidence>
<dbReference type="CDD" id="cd00075">
    <property type="entry name" value="HATPase"/>
    <property type="match status" value="1"/>
</dbReference>
<dbReference type="GO" id="GO:0005886">
    <property type="term" value="C:plasma membrane"/>
    <property type="evidence" value="ECO:0007669"/>
    <property type="project" value="UniProtKB-SubCell"/>
</dbReference>
<dbReference type="Proteomes" id="UP000031971">
    <property type="component" value="Unassembled WGS sequence"/>
</dbReference>
<gene>
    <name evidence="18" type="ORF">CCC_01865</name>
</gene>
<comment type="subcellular location">
    <subcellularLocation>
        <location evidence="2">Cell inner membrane</location>
        <topology evidence="2">Multi-pass membrane protein</topology>
    </subcellularLocation>
</comment>
<dbReference type="EMBL" id="JXSL01000026">
    <property type="protein sequence ID" value="KIL99072.1"/>
    <property type="molecule type" value="Genomic_DNA"/>
</dbReference>
<evidence type="ECO:0000256" key="12">
    <source>
        <dbReference type="ARBA" id="ARBA00022989"/>
    </source>
</evidence>
<dbReference type="SUPFAM" id="SSF47384">
    <property type="entry name" value="Homodimeric domain of signal transducing histidine kinase"/>
    <property type="match status" value="1"/>
</dbReference>
<evidence type="ECO:0000256" key="7">
    <source>
        <dbReference type="ARBA" id="ARBA00022679"/>
    </source>
</evidence>
<dbReference type="InterPro" id="IPR036097">
    <property type="entry name" value="HisK_dim/P_sf"/>
</dbReference>
<dbReference type="SMART" id="SM00387">
    <property type="entry name" value="HATPase_c"/>
    <property type="match status" value="1"/>
</dbReference>
<dbReference type="InterPro" id="IPR005467">
    <property type="entry name" value="His_kinase_dom"/>
</dbReference>
<reference evidence="18 19" key="1">
    <citation type="submission" date="2015-01" db="EMBL/GenBank/DDBJ databases">
        <title>Genome Sequence of Magnetospirillum magnetotacticum Strain MS-1.</title>
        <authorList>
            <person name="Marinov G.K."/>
            <person name="Smalley M.D."/>
            <person name="DeSalvo G."/>
        </authorList>
    </citation>
    <scope>NUCLEOTIDE SEQUENCE [LARGE SCALE GENOMIC DNA]</scope>
    <source>
        <strain evidence="18 19">MS-1</strain>
    </source>
</reference>
<evidence type="ECO:0000256" key="4">
    <source>
        <dbReference type="ARBA" id="ARBA00022475"/>
    </source>
</evidence>
<feature type="domain" description="HAMP" evidence="17">
    <location>
        <begin position="193"/>
        <end position="245"/>
    </location>
</feature>
<dbReference type="PROSITE" id="PS50109">
    <property type="entry name" value="HIS_KIN"/>
    <property type="match status" value="1"/>
</dbReference>
<keyword evidence="19" id="KW-1185">Reference proteome</keyword>
<dbReference type="Gene3D" id="1.10.287.130">
    <property type="match status" value="1"/>
</dbReference>
<keyword evidence="11" id="KW-0067">ATP-binding</keyword>
<evidence type="ECO:0000256" key="5">
    <source>
        <dbReference type="ARBA" id="ARBA00022519"/>
    </source>
</evidence>
<dbReference type="GO" id="GO:0000155">
    <property type="term" value="F:phosphorelay sensor kinase activity"/>
    <property type="evidence" value="ECO:0007669"/>
    <property type="project" value="InterPro"/>
</dbReference>
<keyword evidence="14 15" id="KW-0472">Membrane</keyword>
<keyword evidence="7" id="KW-0808">Transferase</keyword>
<name>A0A0C2UC48_PARME</name>
<dbReference type="GO" id="GO:0005524">
    <property type="term" value="F:ATP binding"/>
    <property type="evidence" value="ECO:0007669"/>
    <property type="project" value="UniProtKB-KW"/>
</dbReference>
<dbReference type="Pfam" id="PF02518">
    <property type="entry name" value="HATPase_c"/>
    <property type="match status" value="1"/>
</dbReference>
<dbReference type="InterPro" id="IPR003661">
    <property type="entry name" value="HisK_dim/P_dom"/>
</dbReference>
<dbReference type="Gene3D" id="3.30.565.10">
    <property type="entry name" value="Histidine kinase-like ATPase, C-terminal domain"/>
    <property type="match status" value="1"/>
</dbReference>
<organism evidence="18 19">
    <name type="scientific">Paramagnetospirillum magnetotacticum MS-1</name>
    <dbReference type="NCBI Taxonomy" id="272627"/>
    <lineage>
        <taxon>Bacteria</taxon>
        <taxon>Pseudomonadati</taxon>
        <taxon>Pseudomonadota</taxon>
        <taxon>Alphaproteobacteria</taxon>
        <taxon>Rhodospirillales</taxon>
        <taxon>Magnetospirillaceae</taxon>
        <taxon>Paramagnetospirillum</taxon>
    </lineage>
</organism>
<dbReference type="PANTHER" id="PTHR44936:SF5">
    <property type="entry name" value="SENSOR HISTIDINE KINASE ENVZ"/>
    <property type="match status" value="1"/>
</dbReference>
<keyword evidence="10 18" id="KW-0418">Kinase</keyword>
<evidence type="ECO:0000313" key="18">
    <source>
        <dbReference type="EMBL" id="KIL99072.1"/>
    </source>
</evidence>
<dbReference type="InterPro" id="IPR003594">
    <property type="entry name" value="HATPase_dom"/>
</dbReference>
<evidence type="ECO:0000256" key="14">
    <source>
        <dbReference type="ARBA" id="ARBA00023136"/>
    </source>
</evidence>
<dbReference type="PRINTS" id="PR00344">
    <property type="entry name" value="BCTRLSENSOR"/>
</dbReference>
<sequence length="454" mass="49711">MLPDSIAGRTMIVLLIGLTLSHIASTWVLSSDRHDTLIETSERLCADHIAVIAHLIERASPQDRGAIVGGLGGALTEITLSDQPKVGLIHQDEEELSLMQTALQPYFGAVEHPRLHVVHHRTESGEQAGFWRNLAAGFPHDRIMQVSFQLESGTWVNFDMAMVRAATLWSPHAALSTLVMMVAVLVFGTWATGWVGRPLATFATAADRLGRDVNAPRLPEGGPREVRRAVAAFNEMQSRIRRFVEDRTQMLAAISHDLRSPITRLRLRTELLPEGEGRDKMLRDLDEMETMVASSLDFARGEAVDETTETIDLAATLEAICDNAADMGLAAEFEWERRLVCACRPAAIKRALANLIENAARYGRQAKVRAHATDQAVEVVIEDSGPGIPEAELDKVFGPFYRVEGSRNRKTGGIGLGLTVARGIIRAHGGNILLQNRQEGGLRVTVTLPQEGVP</sequence>
<keyword evidence="12 15" id="KW-1133">Transmembrane helix</keyword>
<evidence type="ECO:0000256" key="6">
    <source>
        <dbReference type="ARBA" id="ARBA00022553"/>
    </source>
</evidence>
<dbReference type="STRING" id="272627.CCC_01865"/>
<dbReference type="PANTHER" id="PTHR44936">
    <property type="entry name" value="SENSOR PROTEIN CREC"/>
    <property type="match status" value="1"/>
</dbReference>
<dbReference type="InterPro" id="IPR004358">
    <property type="entry name" value="Sig_transdc_His_kin-like_C"/>
</dbReference>
<keyword evidence="6" id="KW-0597">Phosphoprotein</keyword>
<keyword evidence="13" id="KW-0902">Two-component regulatory system</keyword>
<evidence type="ECO:0000256" key="9">
    <source>
        <dbReference type="ARBA" id="ARBA00022741"/>
    </source>
</evidence>
<accession>A0A0C2UC48</accession>
<dbReference type="SMART" id="SM00304">
    <property type="entry name" value="HAMP"/>
    <property type="match status" value="1"/>
</dbReference>
<comment type="catalytic activity">
    <reaction evidence="1">
        <text>ATP + protein L-histidine = ADP + protein N-phospho-L-histidine.</text>
        <dbReference type="EC" id="2.7.13.3"/>
    </reaction>
</comment>
<dbReference type="Pfam" id="PF00672">
    <property type="entry name" value="HAMP"/>
    <property type="match status" value="1"/>
</dbReference>
<evidence type="ECO:0000256" key="13">
    <source>
        <dbReference type="ARBA" id="ARBA00023012"/>
    </source>
</evidence>
<dbReference type="CDD" id="cd00082">
    <property type="entry name" value="HisKA"/>
    <property type="match status" value="1"/>
</dbReference>
<keyword evidence="8 15" id="KW-0812">Transmembrane</keyword>
<keyword evidence="4" id="KW-1003">Cell membrane</keyword>
<comment type="caution">
    <text evidence="18">The sequence shown here is derived from an EMBL/GenBank/DDBJ whole genome shotgun (WGS) entry which is preliminary data.</text>
</comment>
<dbReference type="Pfam" id="PF00512">
    <property type="entry name" value="HisKA"/>
    <property type="match status" value="1"/>
</dbReference>
<feature type="transmembrane region" description="Helical" evidence="15">
    <location>
        <begin position="173"/>
        <end position="195"/>
    </location>
</feature>
<dbReference type="PROSITE" id="PS50885">
    <property type="entry name" value="HAMP"/>
    <property type="match status" value="1"/>
</dbReference>
<dbReference type="SMART" id="SM00388">
    <property type="entry name" value="HisKA"/>
    <property type="match status" value="1"/>
</dbReference>
<dbReference type="InterPro" id="IPR003660">
    <property type="entry name" value="HAMP_dom"/>
</dbReference>
<evidence type="ECO:0000256" key="10">
    <source>
        <dbReference type="ARBA" id="ARBA00022777"/>
    </source>
</evidence>
<evidence type="ECO:0000259" key="17">
    <source>
        <dbReference type="PROSITE" id="PS50885"/>
    </source>
</evidence>
<evidence type="ECO:0000259" key="16">
    <source>
        <dbReference type="PROSITE" id="PS50109"/>
    </source>
</evidence>
<feature type="domain" description="Histidine kinase" evidence="16">
    <location>
        <begin position="253"/>
        <end position="452"/>
    </location>
</feature>
<dbReference type="InterPro" id="IPR036890">
    <property type="entry name" value="HATPase_C_sf"/>
</dbReference>
<keyword evidence="5" id="KW-0997">Cell inner membrane</keyword>
<evidence type="ECO:0000256" key="2">
    <source>
        <dbReference type="ARBA" id="ARBA00004429"/>
    </source>
</evidence>